<reference evidence="3 4" key="1">
    <citation type="submission" date="2019-07" db="EMBL/GenBank/DDBJ databases">
        <title>Whole genome shotgun sequence of Brevifollis gellanilyticus NBRC 108608.</title>
        <authorList>
            <person name="Hosoyama A."/>
            <person name="Uohara A."/>
            <person name="Ohji S."/>
            <person name="Ichikawa N."/>
        </authorList>
    </citation>
    <scope>NUCLEOTIDE SEQUENCE [LARGE SCALE GENOMIC DNA]</scope>
    <source>
        <strain evidence="3 4">NBRC 108608</strain>
    </source>
</reference>
<keyword evidence="1" id="KW-0175">Coiled coil</keyword>
<dbReference type="RefSeq" id="WP_146848814.1">
    <property type="nucleotide sequence ID" value="NZ_BKAG01000003.1"/>
</dbReference>
<feature type="signal peptide" evidence="2">
    <location>
        <begin position="1"/>
        <end position="27"/>
    </location>
</feature>
<dbReference type="OrthoDB" id="189855at2"/>
<organism evidence="3 4">
    <name type="scientific">Brevifollis gellanilyticus</name>
    <dbReference type="NCBI Taxonomy" id="748831"/>
    <lineage>
        <taxon>Bacteria</taxon>
        <taxon>Pseudomonadati</taxon>
        <taxon>Verrucomicrobiota</taxon>
        <taxon>Verrucomicrobiia</taxon>
        <taxon>Verrucomicrobiales</taxon>
        <taxon>Verrucomicrobiaceae</taxon>
    </lineage>
</organism>
<proteinExistence type="predicted"/>
<evidence type="ECO:0000313" key="3">
    <source>
        <dbReference type="EMBL" id="GEP41352.1"/>
    </source>
</evidence>
<name>A0A512M3P2_9BACT</name>
<dbReference type="EMBL" id="BKAG01000003">
    <property type="protein sequence ID" value="GEP41352.1"/>
    <property type="molecule type" value="Genomic_DNA"/>
</dbReference>
<dbReference type="Proteomes" id="UP000321577">
    <property type="component" value="Unassembled WGS sequence"/>
</dbReference>
<keyword evidence="2" id="KW-0732">Signal</keyword>
<dbReference type="AlphaFoldDB" id="A0A512M3P2"/>
<evidence type="ECO:0000256" key="2">
    <source>
        <dbReference type="SAM" id="SignalP"/>
    </source>
</evidence>
<keyword evidence="4" id="KW-1185">Reference proteome</keyword>
<gene>
    <name evidence="3" type="ORF">BGE01nite_06430</name>
</gene>
<comment type="caution">
    <text evidence="3">The sequence shown here is derived from an EMBL/GenBank/DDBJ whole genome shotgun (WGS) entry which is preliminary data.</text>
</comment>
<accession>A0A512M3P2</accession>
<feature type="coiled-coil region" evidence="1">
    <location>
        <begin position="33"/>
        <end position="114"/>
    </location>
</feature>
<evidence type="ECO:0000313" key="4">
    <source>
        <dbReference type="Proteomes" id="UP000321577"/>
    </source>
</evidence>
<feature type="chain" id="PRO_5022068247" evidence="2">
    <location>
        <begin position="28"/>
        <end position="261"/>
    </location>
</feature>
<evidence type="ECO:0000256" key="1">
    <source>
        <dbReference type="SAM" id="Coils"/>
    </source>
</evidence>
<sequence length="261" mass="27768">MKNLLANLYQHAALLFAAVVVCGGVQAQTSFELQELNTTLQVAAQKIQALEAQIAASKDKNDALAQSAAASNQEALELKDRYERLRSLLEGLGIAALENNREQTQDRLLSALSDLRISETSRKKLADSLMELAEASLAFAKTVQTPDAVAGDRLQKALVTAEATLAGASSRVVEDTAPAANLQEARIVSLKNELGIAVIGVGARDGVKPGMPFEIFREDKPIAKVLVTEVRNSVSGAVVQELASVSDPVRVGDRAKVAINR</sequence>
<protein>
    <submittedName>
        <fullName evidence="3">Uncharacterized protein</fullName>
    </submittedName>
</protein>